<protein>
    <recommendedName>
        <fullName evidence="2">Reverse transcriptase domain-containing protein</fullName>
    </recommendedName>
</protein>
<evidence type="ECO:0008006" key="2">
    <source>
        <dbReference type="Google" id="ProtNLM"/>
    </source>
</evidence>
<accession>A0A6L2JJI9</accession>
<comment type="caution">
    <text evidence="1">The sequence shown here is derived from an EMBL/GenBank/DDBJ whole genome shotgun (WGS) entry which is preliminary data.</text>
</comment>
<name>A0A6L2JJI9_TANCI</name>
<organism evidence="1">
    <name type="scientific">Tanacetum cinerariifolium</name>
    <name type="common">Dalmatian daisy</name>
    <name type="synonym">Chrysanthemum cinerariifolium</name>
    <dbReference type="NCBI Taxonomy" id="118510"/>
    <lineage>
        <taxon>Eukaryota</taxon>
        <taxon>Viridiplantae</taxon>
        <taxon>Streptophyta</taxon>
        <taxon>Embryophyta</taxon>
        <taxon>Tracheophyta</taxon>
        <taxon>Spermatophyta</taxon>
        <taxon>Magnoliopsida</taxon>
        <taxon>eudicotyledons</taxon>
        <taxon>Gunneridae</taxon>
        <taxon>Pentapetalae</taxon>
        <taxon>asterids</taxon>
        <taxon>campanulids</taxon>
        <taxon>Asterales</taxon>
        <taxon>Asteraceae</taxon>
        <taxon>Asteroideae</taxon>
        <taxon>Anthemideae</taxon>
        <taxon>Anthemidinae</taxon>
        <taxon>Tanacetum</taxon>
    </lineage>
</organism>
<evidence type="ECO:0000313" key="1">
    <source>
        <dbReference type="EMBL" id="GEU36899.1"/>
    </source>
</evidence>
<proteinExistence type="predicted"/>
<gene>
    <name evidence="1" type="ORF">Tci_008877</name>
</gene>
<dbReference type="EMBL" id="BKCJ010000864">
    <property type="protein sequence ID" value="GEU36899.1"/>
    <property type="molecule type" value="Genomic_DNA"/>
</dbReference>
<dbReference type="AlphaFoldDB" id="A0A6L2JJI9"/>
<sequence length="239" mass="27265">MDDEPMWAADRVVALTLGSAISIPETANKFAIKGNALKLPWPQSVQRQHYQNLLSWSKRDNPKVLNTAAGGSSNSNTDKIMARMDAITLKMDAQYKELQTHAKKTKPDLNEDDIPIIDVIDEILEEDLDAILYEGSKILHSIEGTLLKEEIFAEFDEFMAMTADKNSNSKFDTEEPPFEKITINTDYKIKTSLEEPLTNLELKSLLDNMEYVFLEEPSFFGYHIISAFQRKERQTCIRP</sequence>
<reference evidence="1" key="1">
    <citation type="journal article" date="2019" name="Sci. Rep.">
        <title>Draft genome of Tanacetum cinerariifolium, the natural source of mosquito coil.</title>
        <authorList>
            <person name="Yamashiro T."/>
            <person name="Shiraishi A."/>
            <person name="Satake H."/>
            <person name="Nakayama K."/>
        </authorList>
    </citation>
    <scope>NUCLEOTIDE SEQUENCE</scope>
</reference>